<evidence type="ECO:0000313" key="2">
    <source>
        <dbReference type="Proteomes" id="UP000270673"/>
    </source>
</evidence>
<evidence type="ECO:0000313" key="1">
    <source>
        <dbReference type="EMBL" id="AZS31514.1"/>
    </source>
</evidence>
<dbReference type="Proteomes" id="UP000270673">
    <property type="component" value="Chromosome"/>
</dbReference>
<name>A0A3Q9IQV7_9BACT</name>
<dbReference type="EMBL" id="CP032819">
    <property type="protein sequence ID" value="AZS31514.1"/>
    <property type="molecule type" value="Genomic_DNA"/>
</dbReference>
<organism evidence="1 2">
    <name type="scientific">Butyricimonas faecalis</name>
    <dbReference type="NCBI Taxonomy" id="2093856"/>
    <lineage>
        <taxon>Bacteria</taxon>
        <taxon>Pseudomonadati</taxon>
        <taxon>Bacteroidota</taxon>
        <taxon>Bacteroidia</taxon>
        <taxon>Bacteroidales</taxon>
        <taxon>Odoribacteraceae</taxon>
        <taxon>Butyricimonas</taxon>
    </lineage>
</organism>
<keyword evidence="2" id="KW-1185">Reference proteome</keyword>
<protein>
    <submittedName>
        <fullName evidence="1">Uncharacterized protein</fullName>
    </submittedName>
</protein>
<dbReference type="AlphaFoldDB" id="A0A3Q9IQV7"/>
<accession>A0A3Q9IQV7</accession>
<proteinExistence type="predicted"/>
<reference evidence="1 2" key="1">
    <citation type="submission" date="2018-10" db="EMBL/GenBank/DDBJ databases">
        <title>Butyricimonas faecalis sp. nov., isolated from human faeces and emended description of the genus Butyricimonas.</title>
        <authorList>
            <person name="Le Roy T."/>
            <person name="Van der Smissen P."/>
            <person name="Paquot A."/>
            <person name="Delzenne N."/>
            <person name="Muccioli G."/>
            <person name="Collet J.-F."/>
            <person name="Cani P.D."/>
        </authorList>
    </citation>
    <scope>NUCLEOTIDE SEQUENCE [LARGE SCALE GENOMIC DNA]</scope>
    <source>
        <strain evidence="1 2">H184</strain>
    </source>
</reference>
<dbReference type="RefSeq" id="WP_106482188.1">
    <property type="nucleotide sequence ID" value="NZ_CP032819.1"/>
</dbReference>
<gene>
    <name evidence="1" type="ORF">D8S85_19485</name>
</gene>
<dbReference type="KEGG" id="buy:D8S85_19485"/>
<sequence length="81" mass="9229">MTNDSRRVLNFGYNILNLYNKVEMIGGMLEAKYFYLASRTELGVRDDPLLKIICSKVSIICTNVRMKGGNSFVEEIGNVYK</sequence>